<keyword evidence="5 7" id="KW-1133">Transmembrane helix</keyword>
<feature type="transmembrane region" description="Helical" evidence="7">
    <location>
        <begin position="121"/>
        <end position="140"/>
    </location>
</feature>
<keyword evidence="3" id="KW-1003">Cell membrane</keyword>
<organism evidence="9 10">
    <name type="scientific">Azotobacter bryophylli</name>
    <dbReference type="NCBI Taxonomy" id="1986537"/>
    <lineage>
        <taxon>Bacteria</taxon>
        <taxon>Pseudomonadati</taxon>
        <taxon>Pseudomonadota</taxon>
        <taxon>Gammaproteobacteria</taxon>
        <taxon>Pseudomonadales</taxon>
        <taxon>Pseudomonadaceae</taxon>
        <taxon>Azotobacter</taxon>
    </lineage>
</organism>
<feature type="transmembrane region" description="Helical" evidence="7">
    <location>
        <begin position="152"/>
        <end position="169"/>
    </location>
</feature>
<comment type="subcellular location">
    <subcellularLocation>
        <location evidence="1">Cell membrane</location>
        <topology evidence="1">Multi-pass membrane protein</topology>
    </subcellularLocation>
</comment>
<reference evidence="10" key="1">
    <citation type="journal article" date="2019" name="Int. J. Syst. Evol. Microbiol.">
        <title>The Global Catalogue of Microorganisms (GCM) 10K type strain sequencing project: providing services to taxonomists for standard genome sequencing and annotation.</title>
        <authorList>
            <consortium name="The Broad Institute Genomics Platform"/>
            <consortium name="The Broad Institute Genome Sequencing Center for Infectious Disease"/>
            <person name="Wu L."/>
            <person name="Ma J."/>
        </authorList>
    </citation>
    <scope>NUCLEOTIDE SEQUENCE [LARGE SCALE GENOMIC DNA]</scope>
    <source>
        <strain evidence="10">KCTC 62195</strain>
    </source>
</reference>
<feature type="domain" description="Acyltransferase 3" evidence="8">
    <location>
        <begin position="2"/>
        <end position="326"/>
    </location>
</feature>
<dbReference type="Pfam" id="PF01757">
    <property type="entry name" value="Acyl_transf_3"/>
    <property type="match status" value="1"/>
</dbReference>
<evidence type="ECO:0000313" key="9">
    <source>
        <dbReference type="EMBL" id="MFC2974239.1"/>
    </source>
</evidence>
<evidence type="ECO:0000256" key="5">
    <source>
        <dbReference type="ARBA" id="ARBA00022989"/>
    </source>
</evidence>
<keyword evidence="10" id="KW-1185">Reference proteome</keyword>
<proteinExistence type="inferred from homology"/>
<evidence type="ECO:0000256" key="4">
    <source>
        <dbReference type="ARBA" id="ARBA00022692"/>
    </source>
</evidence>
<dbReference type="PANTHER" id="PTHR40074:SF2">
    <property type="entry name" value="O-ACETYLTRANSFERASE WECH"/>
    <property type="match status" value="1"/>
</dbReference>
<evidence type="ECO:0000256" key="7">
    <source>
        <dbReference type="SAM" id="Phobius"/>
    </source>
</evidence>
<evidence type="ECO:0000256" key="1">
    <source>
        <dbReference type="ARBA" id="ARBA00004651"/>
    </source>
</evidence>
<dbReference type="RefSeq" id="WP_377816291.1">
    <property type="nucleotide sequence ID" value="NZ_JBHRSJ010000034.1"/>
</dbReference>
<feature type="transmembrane region" description="Helical" evidence="7">
    <location>
        <begin position="208"/>
        <end position="231"/>
    </location>
</feature>
<evidence type="ECO:0000256" key="6">
    <source>
        <dbReference type="ARBA" id="ARBA00023136"/>
    </source>
</evidence>
<feature type="transmembrane region" description="Helical" evidence="7">
    <location>
        <begin position="237"/>
        <end position="258"/>
    </location>
</feature>
<comment type="caution">
    <text evidence="9">The sequence shown here is derived from an EMBL/GenBank/DDBJ whole genome shotgun (WGS) entry which is preliminary data.</text>
</comment>
<dbReference type="InterPro" id="IPR002656">
    <property type="entry name" value="Acyl_transf_3_dom"/>
</dbReference>
<feature type="transmembrane region" description="Helical" evidence="7">
    <location>
        <begin position="175"/>
        <end position="196"/>
    </location>
</feature>
<keyword evidence="4 7" id="KW-0812">Transmembrane</keyword>
<feature type="transmembrane region" description="Helical" evidence="7">
    <location>
        <begin position="44"/>
        <end position="61"/>
    </location>
</feature>
<sequence>MIWLDNTRIVAIFAVILLHVAANVVLEAEVGSAYWWFGNLYDSLVRWCVPVFIMVSGALLLDPQKQEDLKTFYTKRLSRILIPLLFWSVFFLLWQAAAGLSNGNAPTSLQLLKLLLAGTPYYHMWFLYMITGLYLFTPFFRKIIQASTREELVVLVALAFVLAAASYAYQCLRPGGPALFVDWFLWYIPFFFLGHLIHTDRRTPSRAWLSLVFFLSAALTASGCYLLARYADLGKGLYFYGYLSVTVIPMSISVMYLLKYWERPILNTRFTRTTASLTFGIYLIHPAIWDVLHHYWPQRAESHSAILIPLAAITIFSLSLPTAWLIQAIPPLKRTI</sequence>
<feature type="transmembrane region" description="Helical" evidence="7">
    <location>
        <begin position="304"/>
        <end position="326"/>
    </location>
</feature>
<evidence type="ECO:0000256" key="3">
    <source>
        <dbReference type="ARBA" id="ARBA00022475"/>
    </source>
</evidence>
<protein>
    <submittedName>
        <fullName evidence="9">Acyltransferase</fullName>
    </submittedName>
</protein>
<name>A0ABV7AXC3_9GAMM</name>
<dbReference type="EMBL" id="JBHRSJ010000034">
    <property type="protein sequence ID" value="MFC2974239.1"/>
    <property type="molecule type" value="Genomic_DNA"/>
</dbReference>
<dbReference type="PANTHER" id="PTHR40074">
    <property type="entry name" value="O-ACETYLTRANSFERASE WECH"/>
    <property type="match status" value="1"/>
</dbReference>
<keyword evidence="6 7" id="KW-0472">Membrane</keyword>
<gene>
    <name evidence="9" type="ORF">ACFOJE_18755</name>
</gene>
<comment type="similarity">
    <text evidence="2">Belongs to the acyltransferase 3 family.</text>
</comment>
<feature type="transmembrane region" description="Helical" evidence="7">
    <location>
        <begin position="270"/>
        <end position="292"/>
    </location>
</feature>
<keyword evidence="9" id="KW-0012">Acyltransferase</keyword>
<dbReference type="GO" id="GO:0016746">
    <property type="term" value="F:acyltransferase activity"/>
    <property type="evidence" value="ECO:0007669"/>
    <property type="project" value="UniProtKB-KW"/>
</dbReference>
<evidence type="ECO:0000256" key="2">
    <source>
        <dbReference type="ARBA" id="ARBA00007400"/>
    </source>
</evidence>
<accession>A0ABV7AXC3</accession>
<dbReference type="Proteomes" id="UP001595457">
    <property type="component" value="Unassembled WGS sequence"/>
</dbReference>
<evidence type="ECO:0000313" key="10">
    <source>
        <dbReference type="Proteomes" id="UP001595457"/>
    </source>
</evidence>
<evidence type="ECO:0000259" key="8">
    <source>
        <dbReference type="Pfam" id="PF01757"/>
    </source>
</evidence>
<keyword evidence="9" id="KW-0808">Transferase</keyword>
<feature type="transmembrane region" description="Helical" evidence="7">
    <location>
        <begin position="81"/>
        <end position="101"/>
    </location>
</feature>